<protein>
    <recommendedName>
        <fullName evidence="3">Reverse transcriptase</fullName>
    </recommendedName>
</protein>
<comment type="caution">
    <text evidence="1">The sequence shown here is derived from an EMBL/GenBank/DDBJ whole genome shotgun (WGS) entry which is preliminary data.</text>
</comment>
<dbReference type="EMBL" id="JASPKY010000001">
    <property type="protein sequence ID" value="KAK9759312.1"/>
    <property type="molecule type" value="Genomic_DNA"/>
</dbReference>
<evidence type="ECO:0000313" key="1">
    <source>
        <dbReference type="EMBL" id="KAK9759312.1"/>
    </source>
</evidence>
<gene>
    <name evidence="1" type="ORF">QE152_g14</name>
</gene>
<dbReference type="Proteomes" id="UP001458880">
    <property type="component" value="Unassembled WGS sequence"/>
</dbReference>
<evidence type="ECO:0000313" key="2">
    <source>
        <dbReference type="Proteomes" id="UP001458880"/>
    </source>
</evidence>
<name>A0AAW1NDE9_POPJA</name>
<proteinExistence type="predicted"/>
<sequence length="98" mass="11034">MLGLKINTKKTKLLTPHENDEDHIEIDGKRDEDHIEIDGKRIEEVKEFCYLGSTLGPQEGTETDIDRRIGVARNVFNTFNEELGLPETSSTHSTGDGH</sequence>
<keyword evidence="2" id="KW-1185">Reference proteome</keyword>
<evidence type="ECO:0008006" key="3">
    <source>
        <dbReference type="Google" id="ProtNLM"/>
    </source>
</evidence>
<organism evidence="1 2">
    <name type="scientific">Popillia japonica</name>
    <name type="common">Japanese beetle</name>
    <dbReference type="NCBI Taxonomy" id="7064"/>
    <lineage>
        <taxon>Eukaryota</taxon>
        <taxon>Metazoa</taxon>
        <taxon>Ecdysozoa</taxon>
        <taxon>Arthropoda</taxon>
        <taxon>Hexapoda</taxon>
        <taxon>Insecta</taxon>
        <taxon>Pterygota</taxon>
        <taxon>Neoptera</taxon>
        <taxon>Endopterygota</taxon>
        <taxon>Coleoptera</taxon>
        <taxon>Polyphaga</taxon>
        <taxon>Scarabaeiformia</taxon>
        <taxon>Scarabaeidae</taxon>
        <taxon>Rutelinae</taxon>
        <taxon>Popillia</taxon>
    </lineage>
</organism>
<accession>A0AAW1NDE9</accession>
<dbReference type="AlphaFoldDB" id="A0AAW1NDE9"/>
<reference evidence="1 2" key="1">
    <citation type="journal article" date="2024" name="BMC Genomics">
        <title>De novo assembly and annotation of Popillia japonica's genome with initial clues to its potential as an invasive pest.</title>
        <authorList>
            <person name="Cucini C."/>
            <person name="Boschi S."/>
            <person name="Funari R."/>
            <person name="Cardaioli E."/>
            <person name="Iannotti N."/>
            <person name="Marturano G."/>
            <person name="Paoli F."/>
            <person name="Bruttini M."/>
            <person name="Carapelli A."/>
            <person name="Frati F."/>
            <person name="Nardi F."/>
        </authorList>
    </citation>
    <scope>NUCLEOTIDE SEQUENCE [LARGE SCALE GENOMIC DNA]</scope>
    <source>
        <strain evidence="1">DMR45628</strain>
    </source>
</reference>